<dbReference type="InterPro" id="IPR014729">
    <property type="entry name" value="Rossmann-like_a/b/a_fold"/>
</dbReference>
<dbReference type="EMBL" id="CP045737">
    <property type="protein sequence ID" value="QGG42843.1"/>
    <property type="molecule type" value="Genomic_DNA"/>
</dbReference>
<dbReference type="KEGG" id="aef:GEV26_16485"/>
<sequence length="277" mass="29439">MSGGPVVLGDDGTRGAAMDFALAEAGRRHALLKVVHCAPLPTDLGDLVASEAVHREVLSAGQELLDRTAQLIEQRRAQVDVEYVLSDLAPTQHLLEESGTAQLLVTGIDDIPWYDRLFGGAVASYLATHAECPLVTVPKHLDDGRRHEGVVVALDGTSDARPLLSFAFEVAQGWGTTLHAVRMVSVGAVPDVVESARANLSEVLAGWGESYPDVRVEQEVVVAEPSDACIAATRRAELVLVGRSGRHRIRRPTAAGLVRHATCPVAVVPLDPRPAAT</sequence>
<dbReference type="SUPFAM" id="SSF52402">
    <property type="entry name" value="Adenine nucleotide alpha hydrolases-like"/>
    <property type="match status" value="2"/>
</dbReference>
<keyword evidence="4" id="KW-1185">Reference proteome</keyword>
<organism evidence="3 4">
    <name type="scientific">Aeromicrobium yanjiei</name>
    <dbReference type="NCBI Taxonomy" id="2662028"/>
    <lineage>
        <taxon>Bacteria</taxon>
        <taxon>Bacillati</taxon>
        <taxon>Actinomycetota</taxon>
        <taxon>Actinomycetes</taxon>
        <taxon>Propionibacteriales</taxon>
        <taxon>Nocardioidaceae</taxon>
        <taxon>Aeromicrobium</taxon>
    </lineage>
</organism>
<feature type="domain" description="UspA" evidence="2">
    <location>
        <begin position="10"/>
        <end position="138"/>
    </location>
</feature>
<dbReference type="AlphaFoldDB" id="A0A5Q2MM97"/>
<feature type="domain" description="UspA" evidence="2">
    <location>
        <begin position="150"/>
        <end position="269"/>
    </location>
</feature>
<dbReference type="CDD" id="cd00293">
    <property type="entry name" value="USP-like"/>
    <property type="match status" value="1"/>
</dbReference>
<evidence type="ECO:0000313" key="3">
    <source>
        <dbReference type="EMBL" id="QGG42843.1"/>
    </source>
</evidence>
<dbReference type="Pfam" id="PF00582">
    <property type="entry name" value="Usp"/>
    <property type="match status" value="2"/>
</dbReference>
<dbReference type="Gene3D" id="3.40.50.620">
    <property type="entry name" value="HUPs"/>
    <property type="match status" value="2"/>
</dbReference>
<name>A0A5Q2MM97_9ACTN</name>
<protein>
    <recommendedName>
        <fullName evidence="2">UspA domain-containing protein</fullName>
    </recommendedName>
</protein>
<accession>A0A5Q2MM97</accession>
<gene>
    <name evidence="3" type="ORF">GEV26_16485</name>
</gene>
<dbReference type="Proteomes" id="UP000392064">
    <property type="component" value="Chromosome"/>
</dbReference>
<dbReference type="PANTHER" id="PTHR46268">
    <property type="entry name" value="STRESS RESPONSE PROTEIN NHAX"/>
    <property type="match status" value="1"/>
</dbReference>
<dbReference type="RefSeq" id="WP_153654647.1">
    <property type="nucleotide sequence ID" value="NZ_CP045737.1"/>
</dbReference>
<proteinExistence type="inferred from homology"/>
<reference evidence="3 4" key="1">
    <citation type="submission" date="2019-11" db="EMBL/GenBank/DDBJ databases">
        <authorList>
            <person name="Li J."/>
        </authorList>
    </citation>
    <scope>NUCLEOTIDE SEQUENCE [LARGE SCALE GENOMIC DNA]</scope>
    <source>
        <strain evidence="3 4">MF47</strain>
    </source>
</reference>
<evidence type="ECO:0000256" key="1">
    <source>
        <dbReference type="ARBA" id="ARBA00008791"/>
    </source>
</evidence>
<evidence type="ECO:0000313" key="4">
    <source>
        <dbReference type="Proteomes" id="UP000392064"/>
    </source>
</evidence>
<dbReference type="PANTHER" id="PTHR46268:SF6">
    <property type="entry name" value="UNIVERSAL STRESS PROTEIN UP12"/>
    <property type="match status" value="1"/>
</dbReference>
<comment type="similarity">
    <text evidence="1">Belongs to the universal stress protein A family.</text>
</comment>
<dbReference type="InterPro" id="IPR006016">
    <property type="entry name" value="UspA"/>
</dbReference>
<evidence type="ECO:0000259" key="2">
    <source>
        <dbReference type="Pfam" id="PF00582"/>
    </source>
</evidence>